<organism evidence="1 2">
    <name type="scientific">Leptobacterium flavescens</name>
    <dbReference type="NCBI Taxonomy" id="472055"/>
    <lineage>
        <taxon>Bacteria</taxon>
        <taxon>Pseudomonadati</taxon>
        <taxon>Bacteroidota</taxon>
        <taxon>Flavobacteriia</taxon>
        <taxon>Flavobacteriales</taxon>
        <taxon>Flavobacteriaceae</taxon>
        <taxon>Leptobacterium</taxon>
    </lineage>
</organism>
<dbReference type="Proteomes" id="UP000468581">
    <property type="component" value="Unassembled WGS sequence"/>
</dbReference>
<evidence type="ECO:0000313" key="2">
    <source>
        <dbReference type="Proteomes" id="UP000468581"/>
    </source>
</evidence>
<name>A0A6P0UN81_9FLAO</name>
<evidence type="ECO:0008006" key="3">
    <source>
        <dbReference type="Google" id="ProtNLM"/>
    </source>
</evidence>
<keyword evidence="2" id="KW-1185">Reference proteome</keyword>
<accession>A0A6P0UN81</accession>
<dbReference type="AlphaFoldDB" id="A0A6P0UN81"/>
<protein>
    <recommendedName>
        <fullName evidence="3">Lipoprotein</fullName>
    </recommendedName>
</protein>
<dbReference type="RefSeq" id="WP_163607146.1">
    <property type="nucleotide sequence ID" value="NZ_JAABOO010000002.1"/>
</dbReference>
<reference evidence="1 2" key="1">
    <citation type="submission" date="2020-01" db="EMBL/GenBank/DDBJ databases">
        <title>Leptobacterium flavescens.</title>
        <authorList>
            <person name="Wang G."/>
        </authorList>
    </citation>
    <scope>NUCLEOTIDE SEQUENCE [LARGE SCALE GENOMIC DNA]</scope>
    <source>
        <strain evidence="1 2">KCTC 22160</strain>
    </source>
</reference>
<dbReference type="EMBL" id="JAABOO010000002">
    <property type="protein sequence ID" value="NER13920.1"/>
    <property type="molecule type" value="Genomic_DNA"/>
</dbReference>
<proteinExistence type="predicted"/>
<comment type="caution">
    <text evidence="1">The sequence shown here is derived from an EMBL/GenBank/DDBJ whole genome shotgun (WGS) entry which is preliminary data.</text>
</comment>
<sequence>MKRASNKKLMFLFAVFFLVISYSCQKKQKEIEKPEKTISVEEAKELQNNHKNLHARILRDTFGYEDTREFWFSMKELEEYLAYVKQEADKKGYDNLGIRIYLAAYPPTPERKFGLSTVFLAPTGDRTKEKGSIIDFDFMRRDNEPNIYEIDPLNKAGNGIPPTDY</sequence>
<evidence type="ECO:0000313" key="1">
    <source>
        <dbReference type="EMBL" id="NER13920.1"/>
    </source>
</evidence>
<gene>
    <name evidence="1" type="ORF">GWK08_10745</name>
</gene>
<dbReference type="PROSITE" id="PS51257">
    <property type="entry name" value="PROKAR_LIPOPROTEIN"/>
    <property type="match status" value="1"/>
</dbReference>